<evidence type="ECO:0000313" key="1">
    <source>
        <dbReference type="EMBL" id="TGY81011.1"/>
    </source>
</evidence>
<proteinExistence type="predicted"/>
<reference evidence="1" key="1">
    <citation type="submission" date="2019-04" db="EMBL/GenBank/DDBJ databases">
        <title>Microbes associate with the intestines of laboratory mice.</title>
        <authorList>
            <person name="Navarre W."/>
            <person name="Wong E."/>
            <person name="Huang K."/>
            <person name="Tropini C."/>
            <person name="Ng K."/>
            <person name="Yu B."/>
        </authorList>
    </citation>
    <scope>NUCLEOTIDE SEQUENCE</scope>
    <source>
        <strain evidence="1">NM04_E33</strain>
    </source>
</reference>
<comment type="caution">
    <text evidence="1">The sequence shown here is derived from an EMBL/GenBank/DDBJ whole genome shotgun (WGS) entry which is preliminary data.</text>
</comment>
<sequence>MSNPSQSEIGWIRLYRKMTEWRWYGVPNMMAVFIHLLLNANHKDGYCYGFEVKRGQVLTSQAKIMERIDIKRGALRECLDKLVASGEIVIVTTNKHSLITICNYDSYQGGEESYNRQTASQPPTNSHQAEPQTIPQTDTPTATNNNNKNKKNGKNEKNERMEEEGKESITLQKAKDDFDVFRKAYPGTKRGLTTEFENFRRKHKDWREVLPLLLPAAKAYAELMRTRGTPKEYIKHLQTWINNRCWESEYQPENNSNNGNNRPYQSNGISPAGKGLMLPNGDEIH</sequence>
<organism evidence="1 2">
    <name type="scientific">Lepagella muris</name>
    <dbReference type="NCBI Taxonomy" id="3032870"/>
    <lineage>
        <taxon>Bacteria</taxon>
        <taxon>Pseudomonadati</taxon>
        <taxon>Bacteroidota</taxon>
        <taxon>Bacteroidia</taxon>
        <taxon>Bacteroidales</taxon>
        <taxon>Muribaculaceae</taxon>
        <taxon>Lepagella</taxon>
    </lineage>
</organism>
<gene>
    <name evidence="1" type="ORF">E5331_01115</name>
</gene>
<protein>
    <submittedName>
        <fullName evidence="1">Uncharacterized protein</fullName>
    </submittedName>
</protein>
<keyword evidence="2" id="KW-1185">Reference proteome</keyword>
<evidence type="ECO:0000313" key="2">
    <source>
        <dbReference type="Proteomes" id="UP000306319"/>
    </source>
</evidence>
<accession>A0AC61RL38</accession>
<name>A0AC61RL38_9BACT</name>
<dbReference type="Proteomes" id="UP000306319">
    <property type="component" value="Unassembled WGS sequence"/>
</dbReference>
<dbReference type="EMBL" id="SRYB01000001">
    <property type="protein sequence ID" value="TGY81011.1"/>
    <property type="molecule type" value="Genomic_DNA"/>
</dbReference>